<proteinExistence type="predicted"/>
<sequence length="105" mass="12269">MMRNDSMRKHIYTSLERVDMNFIVILKIFSRKVEKSETTSNQEILDSSAFQKPISSPESTRDLLNAHFKIDSNSDSMNEFSKIEVLCTIKTQQRHDKETQIKIQS</sequence>
<keyword evidence="2" id="KW-1185">Reference proteome</keyword>
<evidence type="ECO:0000313" key="2">
    <source>
        <dbReference type="Proteomes" id="UP000183832"/>
    </source>
</evidence>
<protein>
    <submittedName>
        <fullName evidence="1">CLUMA_CG005396, isoform A</fullName>
    </submittedName>
</protein>
<name>A0A1J1HW36_9DIPT</name>
<reference evidence="1 2" key="1">
    <citation type="submission" date="2015-04" db="EMBL/GenBank/DDBJ databases">
        <authorList>
            <person name="Syromyatnikov M.Y."/>
            <person name="Popov V.N."/>
        </authorList>
    </citation>
    <scope>NUCLEOTIDE SEQUENCE [LARGE SCALE GENOMIC DNA]</scope>
</reference>
<dbReference type="EMBL" id="CVRI01000021">
    <property type="protein sequence ID" value="CRK91762.1"/>
    <property type="molecule type" value="Genomic_DNA"/>
</dbReference>
<accession>A0A1J1HW36</accession>
<dbReference type="Proteomes" id="UP000183832">
    <property type="component" value="Unassembled WGS sequence"/>
</dbReference>
<evidence type="ECO:0000313" key="1">
    <source>
        <dbReference type="EMBL" id="CRK91762.1"/>
    </source>
</evidence>
<gene>
    <name evidence="1" type="ORF">CLUMA_CG005396</name>
</gene>
<organism evidence="1 2">
    <name type="scientific">Clunio marinus</name>
    <dbReference type="NCBI Taxonomy" id="568069"/>
    <lineage>
        <taxon>Eukaryota</taxon>
        <taxon>Metazoa</taxon>
        <taxon>Ecdysozoa</taxon>
        <taxon>Arthropoda</taxon>
        <taxon>Hexapoda</taxon>
        <taxon>Insecta</taxon>
        <taxon>Pterygota</taxon>
        <taxon>Neoptera</taxon>
        <taxon>Endopterygota</taxon>
        <taxon>Diptera</taxon>
        <taxon>Nematocera</taxon>
        <taxon>Chironomoidea</taxon>
        <taxon>Chironomidae</taxon>
        <taxon>Clunio</taxon>
    </lineage>
</organism>
<dbReference type="AlphaFoldDB" id="A0A1J1HW36"/>